<accession>A0AAV5EDC6</accession>
<keyword evidence="2" id="KW-1185">Reference proteome</keyword>
<comment type="caution">
    <text evidence="1">The sequence shown here is derived from an EMBL/GenBank/DDBJ whole genome shotgun (WGS) entry which is preliminary data.</text>
</comment>
<dbReference type="AlphaFoldDB" id="A0AAV5EDC6"/>
<dbReference type="Proteomes" id="UP001054889">
    <property type="component" value="Unassembled WGS sequence"/>
</dbReference>
<gene>
    <name evidence="1" type="primary">gb07847</name>
    <name evidence="1" type="ORF">PR202_gb07847</name>
</gene>
<organism evidence="1 2">
    <name type="scientific">Eleusine coracana subsp. coracana</name>
    <dbReference type="NCBI Taxonomy" id="191504"/>
    <lineage>
        <taxon>Eukaryota</taxon>
        <taxon>Viridiplantae</taxon>
        <taxon>Streptophyta</taxon>
        <taxon>Embryophyta</taxon>
        <taxon>Tracheophyta</taxon>
        <taxon>Spermatophyta</taxon>
        <taxon>Magnoliopsida</taxon>
        <taxon>Liliopsida</taxon>
        <taxon>Poales</taxon>
        <taxon>Poaceae</taxon>
        <taxon>PACMAD clade</taxon>
        <taxon>Chloridoideae</taxon>
        <taxon>Cynodonteae</taxon>
        <taxon>Eleusininae</taxon>
        <taxon>Eleusine</taxon>
    </lineage>
</organism>
<proteinExistence type="predicted"/>
<sequence>MKQGECSSLPGVSYEGVHQLKRLKRKPAWRGYASQLNGFAVNQRVSRWTVHV</sequence>
<protein>
    <submittedName>
        <fullName evidence="1">Uncharacterized protein</fullName>
    </submittedName>
</protein>
<evidence type="ECO:0000313" key="1">
    <source>
        <dbReference type="EMBL" id="GJN20466.1"/>
    </source>
</evidence>
<reference evidence="1" key="2">
    <citation type="submission" date="2021-12" db="EMBL/GenBank/DDBJ databases">
        <title>Resequencing data analysis of finger millet.</title>
        <authorList>
            <person name="Hatakeyama M."/>
            <person name="Aluri S."/>
            <person name="Balachadran M.T."/>
            <person name="Sivarajan S.R."/>
            <person name="Poveda L."/>
            <person name="Shimizu-Inatsugi R."/>
            <person name="Schlapbach R."/>
            <person name="Sreeman S.M."/>
            <person name="Shimizu K.K."/>
        </authorList>
    </citation>
    <scope>NUCLEOTIDE SEQUENCE</scope>
</reference>
<evidence type="ECO:0000313" key="2">
    <source>
        <dbReference type="Proteomes" id="UP001054889"/>
    </source>
</evidence>
<dbReference type="EMBL" id="BQKI01000075">
    <property type="protein sequence ID" value="GJN20466.1"/>
    <property type="molecule type" value="Genomic_DNA"/>
</dbReference>
<reference evidence="1" key="1">
    <citation type="journal article" date="2018" name="DNA Res.">
        <title>Multiple hybrid de novo genome assembly of finger millet, an orphan allotetraploid crop.</title>
        <authorList>
            <person name="Hatakeyama M."/>
            <person name="Aluri S."/>
            <person name="Balachadran M.T."/>
            <person name="Sivarajan S.R."/>
            <person name="Patrignani A."/>
            <person name="Gruter S."/>
            <person name="Poveda L."/>
            <person name="Shimizu-Inatsugi R."/>
            <person name="Baeten J."/>
            <person name="Francoijs K.J."/>
            <person name="Nataraja K.N."/>
            <person name="Reddy Y.A.N."/>
            <person name="Phadnis S."/>
            <person name="Ravikumar R.L."/>
            <person name="Schlapbach R."/>
            <person name="Sreeman S.M."/>
            <person name="Shimizu K.K."/>
        </authorList>
    </citation>
    <scope>NUCLEOTIDE SEQUENCE</scope>
</reference>
<name>A0AAV5EDC6_ELECO</name>